<organism evidence="2 3">
    <name type="scientific">Planotetraspora thailandica</name>
    <dbReference type="NCBI Taxonomy" id="487172"/>
    <lineage>
        <taxon>Bacteria</taxon>
        <taxon>Bacillati</taxon>
        <taxon>Actinomycetota</taxon>
        <taxon>Actinomycetes</taxon>
        <taxon>Streptosporangiales</taxon>
        <taxon>Streptosporangiaceae</taxon>
        <taxon>Planotetraspora</taxon>
    </lineage>
</organism>
<comment type="caution">
    <text evidence="2">The sequence shown here is derived from an EMBL/GenBank/DDBJ whole genome shotgun (WGS) entry which is preliminary data.</text>
</comment>
<gene>
    <name evidence="2" type="ORF">Pth03_08680</name>
</gene>
<protein>
    <recommendedName>
        <fullName evidence="4">DUF4232 domain-containing protein</fullName>
    </recommendedName>
</protein>
<sequence length="259" mass="27077">MTASAGDEAASRFPWRAMTLHTVRMDPDTFRGDVGVEGADVYWRRRVAVLTGMLVVVAVVAWACSSASSKPDTSNGVKASPGANESLVVSLPSPLASKSAGGSGAVVPGGPSPTPGSSAHASKSEKARRPGAPCDAKDLVVALQSGQEVYNKDAMPSFLLTIVSTGRTECTVDVGPRTLEMRVTSGSERIWSTADCVSGSGVDTQTLERGVPYVRTINWDRRLSGSDCSSRRPSATPGTYVAAAHAGMLKSPRVVFHLR</sequence>
<evidence type="ECO:0000256" key="1">
    <source>
        <dbReference type="SAM" id="MobiDB-lite"/>
    </source>
</evidence>
<feature type="region of interest" description="Disordered" evidence="1">
    <location>
        <begin position="99"/>
        <end position="132"/>
    </location>
</feature>
<evidence type="ECO:0000313" key="2">
    <source>
        <dbReference type="EMBL" id="GII52479.1"/>
    </source>
</evidence>
<accession>A0A8J3UUZ4</accession>
<proteinExistence type="predicted"/>
<evidence type="ECO:0000313" key="3">
    <source>
        <dbReference type="Proteomes" id="UP000605992"/>
    </source>
</evidence>
<feature type="compositionally biased region" description="Low complexity" evidence="1">
    <location>
        <begin position="99"/>
        <end position="121"/>
    </location>
</feature>
<reference evidence="2" key="1">
    <citation type="submission" date="2021-01" db="EMBL/GenBank/DDBJ databases">
        <title>Whole genome shotgun sequence of Planotetraspora thailandica NBRC 104271.</title>
        <authorList>
            <person name="Komaki H."/>
            <person name="Tamura T."/>
        </authorList>
    </citation>
    <scope>NUCLEOTIDE SEQUENCE</scope>
    <source>
        <strain evidence="2">NBRC 104271</strain>
    </source>
</reference>
<keyword evidence="3" id="KW-1185">Reference proteome</keyword>
<dbReference type="Proteomes" id="UP000605992">
    <property type="component" value="Unassembled WGS sequence"/>
</dbReference>
<dbReference type="AlphaFoldDB" id="A0A8J3UUZ4"/>
<dbReference type="EMBL" id="BOOR01000006">
    <property type="protein sequence ID" value="GII52479.1"/>
    <property type="molecule type" value="Genomic_DNA"/>
</dbReference>
<name>A0A8J3UUZ4_9ACTN</name>
<evidence type="ECO:0008006" key="4">
    <source>
        <dbReference type="Google" id="ProtNLM"/>
    </source>
</evidence>